<dbReference type="SUPFAM" id="SSF49503">
    <property type="entry name" value="Cupredoxins"/>
    <property type="match status" value="1"/>
</dbReference>
<dbReference type="STRING" id="1618364.UX86_C0010G0017"/>
<dbReference type="AlphaFoldDB" id="A0A0G1S4G5"/>
<proteinExistence type="predicted"/>
<feature type="domain" description="EfeO-type cupredoxin-like" evidence="2">
    <location>
        <begin position="58"/>
        <end position="144"/>
    </location>
</feature>
<comment type="caution">
    <text evidence="3">The sequence shown here is derived from an EMBL/GenBank/DDBJ whole genome shotgun (WGS) entry which is preliminary data.</text>
</comment>
<dbReference type="Proteomes" id="UP000034502">
    <property type="component" value="Unassembled WGS sequence"/>
</dbReference>
<gene>
    <name evidence="3" type="ORF">UX86_C0010G0017</name>
</gene>
<evidence type="ECO:0000313" key="4">
    <source>
        <dbReference type="Proteomes" id="UP000034502"/>
    </source>
</evidence>
<dbReference type="InterPro" id="IPR008972">
    <property type="entry name" value="Cupredoxin"/>
</dbReference>
<dbReference type="InterPro" id="IPR028096">
    <property type="entry name" value="EfeO_Cupredoxin"/>
</dbReference>
<keyword evidence="1" id="KW-0812">Transmembrane</keyword>
<name>A0A0G1S4G5_9BACT</name>
<accession>A0A0G1S4G5</accession>
<reference evidence="3 4" key="1">
    <citation type="journal article" date="2015" name="Nature">
        <title>rRNA introns, odd ribosomes, and small enigmatic genomes across a large radiation of phyla.</title>
        <authorList>
            <person name="Brown C.T."/>
            <person name="Hug L.A."/>
            <person name="Thomas B.C."/>
            <person name="Sharon I."/>
            <person name="Castelle C.J."/>
            <person name="Singh A."/>
            <person name="Wilkins M.J."/>
            <person name="Williams K.H."/>
            <person name="Banfield J.F."/>
        </authorList>
    </citation>
    <scope>NUCLEOTIDE SEQUENCE [LARGE SCALE GENOMIC DNA]</scope>
</reference>
<keyword evidence="1" id="KW-1133">Transmembrane helix</keyword>
<dbReference type="Gene3D" id="2.60.40.420">
    <property type="entry name" value="Cupredoxins - blue copper proteins"/>
    <property type="match status" value="1"/>
</dbReference>
<keyword evidence="1" id="KW-0472">Membrane</keyword>
<organism evidence="3 4">
    <name type="scientific">Candidatus Amesbacteria bacterium GW2011_GWC1_47_15</name>
    <dbReference type="NCBI Taxonomy" id="1618364"/>
    <lineage>
        <taxon>Bacteria</taxon>
        <taxon>Candidatus Amesiibacteriota</taxon>
    </lineage>
</organism>
<evidence type="ECO:0000259" key="2">
    <source>
        <dbReference type="Pfam" id="PF13473"/>
    </source>
</evidence>
<dbReference type="Pfam" id="PF13473">
    <property type="entry name" value="Cupredoxin_1"/>
    <property type="match status" value="1"/>
</dbReference>
<feature type="transmembrane region" description="Helical" evidence="1">
    <location>
        <begin position="16"/>
        <end position="34"/>
    </location>
</feature>
<sequence>MEEDNNQSTAVKQNPLMIAVVAGVLILGGIGFLLTRSGSGRPASEPAVEGVSEEVALAQEVRDISLEAGSFFFAPSEIRVKTGEKIRITLTAKDLMHDFNIDALGIKIPVTKSGESGVVEFTADTPGEFEYYCSVGQHRANGQVGKLIVE</sequence>
<dbReference type="EMBL" id="LCNU01000010">
    <property type="protein sequence ID" value="KKU64287.1"/>
    <property type="molecule type" value="Genomic_DNA"/>
</dbReference>
<protein>
    <submittedName>
        <fullName evidence="3">Plastocyanin</fullName>
    </submittedName>
</protein>
<evidence type="ECO:0000313" key="3">
    <source>
        <dbReference type="EMBL" id="KKU64287.1"/>
    </source>
</evidence>
<evidence type="ECO:0000256" key="1">
    <source>
        <dbReference type="SAM" id="Phobius"/>
    </source>
</evidence>